<dbReference type="InterPro" id="IPR050248">
    <property type="entry name" value="Polysacc_deacetylase_ArnD"/>
</dbReference>
<dbReference type="PANTHER" id="PTHR10587">
    <property type="entry name" value="GLYCOSYL TRANSFERASE-RELATED"/>
    <property type="match status" value="1"/>
</dbReference>
<dbReference type="GO" id="GO:0005975">
    <property type="term" value="P:carbohydrate metabolic process"/>
    <property type="evidence" value="ECO:0007669"/>
    <property type="project" value="InterPro"/>
</dbReference>
<evidence type="ECO:0000313" key="4">
    <source>
        <dbReference type="Proteomes" id="UP000615234"/>
    </source>
</evidence>
<dbReference type="SUPFAM" id="SSF88713">
    <property type="entry name" value="Glycoside hydrolase/deacetylase"/>
    <property type="match status" value="1"/>
</dbReference>
<feature type="domain" description="NodB homology" evidence="2">
    <location>
        <begin position="73"/>
        <end position="262"/>
    </location>
</feature>
<evidence type="ECO:0000256" key="1">
    <source>
        <dbReference type="SAM" id="Phobius"/>
    </source>
</evidence>
<dbReference type="Gene3D" id="3.20.20.370">
    <property type="entry name" value="Glycoside hydrolase/deacetylase"/>
    <property type="match status" value="1"/>
</dbReference>
<name>A0A8I0AQJ2_9FIRM</name>
<accession>A0A8I0AQJ2</accession>
<keyword evidence="1" id="KW-1133">Transmembrane helix</keyword>
<protein>
    <submittedName>
        <fullName evidence="3">Polysaccharide deacetylase family protein</fullName>
    </submittedName>
</protein>
<dbReference type="EMBL" id="JACOOX010000006">
    <property type="protein sequence ID" value="MBC5663604.1"/>
    <property type="molecule type" value="Genomic_DNA"/>
</dbReference>
<dbReference type="Proteomes" id="UP000615234">
    <property type="component" value="Unassembled WGS sequence"/>
</dbReference>
<dbReference type="CDD" id="cd10944">
    <property type="entry name" value="CE4_SmPgdA_like"/>
    <property type="match status" value="1"/>
</dbReference>
<dbReference type="GO" id="GO:0016810">
    <property type="term" value="F:hydrolase activity, acting on carbon-nitrogen (but not peptide) bonds"/>
    <property type="evidence" value="ECO:0007669"/>
    <property type="project" value="InterPro"/>
</dbReference>
<keyword evidence="4" id="KW-1185">Reference proteome</keyword>
<dbReference type="Pfam" id="PF01522">
    <property type="entry name" value="Polysacc_deac_1"/>
    <property type="match status" value="1"/>
</dbReference>
<dbReference type="InterPro" id="IPR011330">
    <property type="entry name" value="Glyco_hydro/deAcase_b/a-brl"/>
</dbReference>
<feature type="transmembrane region" description="Helical" evidence="1">
    <location>
        <begin position="28"/>
        <end position="50"/>
    </location>
</feature>
<dbReference type="AlphaFoldDB" id="A0A8I0AQJ2"/>
<proteinExistence type="predicted"/>
<dbReference type="RefSeq" id="WP_021943707.1">
    <property type="nucleotide sequence ID" value="NZ_JACOOX010000006.1"/>
</dbReference>
<gene>
    <name evidence="3" type="ORF">H8S09_12105</name>
</gene>
<organism evidence="3 4">
    <name type="scientific">Coprococcus hominis</name>
    <name type="common">ex Liu et al. 2022</name>
    <dbReference type="NCBI Taxonomy" id="2763039"/>
    <lineage>
        <taxon>Bacteria</taxon>
        <taxon>Bacillati</taxon>
        <taxon>Bacillota</taxon>
        <taxon>Clostridia</taxon>
        <taxon>Lachnospirales</taxon>
        <taxon>Lachnospiraceae</taxon>
        <taxon>Coprococcus</taxon>
    </lineage>
</organism>
<sequence>MRKKIKTVLSHINDNEALKECDRFFAAYWQNIILVAALIVFLLFTGKFIIDQKDKFPDSDSVAAMSSKTVTRKRAYLTFDDGPSDQTGEILDILKEHNVKATFFVIGRNERYYPMYKRIVEEGHTLAIHSYSHEYSTIYASYDNFVNDVEELRKLLYDVTGVDCRYYRFPGGSSNRVTQVPVNDLIDYLDSAGLTYFDWNALNNDAVIAGQTPDQLVKNILKDALNYDDTIILMHDLDCCHETVESLPSLIEQLEEHGYEILPIDDDTPHIQHRTH</sequence>
<reference evidence="3 4" key="1">
    <citation type="submission" date="2020-08" db="EMBL/GenBank/DDBJ databases">
        <title>Genome public.</title>
        <authorList>
            <person name="Liu C."/>
            <person name="Sun Q."/>
        </authorList>
    </citation>
    <scope>NUCLEOTIDE SEQUENCE [LARGE SCALE GENOMIC DNA]</scope>
    <source>
        <strain evidence="3 4">NSJ-10</strain>
    </source>
</reference>
<evidence type="ECO:0000259" key="2">
    <source>
        <dbReference type="PROSITE" id="PS51677"/>
    </source>
</evidence>
<dbReference type="InterPro" id="IPR002509">
    <property type="entry name" value="NODB_dom"/>
</dbReference>
<keyword evidence="1" id="KW-0472">Membrane</keyword>
<dbReference type="PANTHER" id="PTHR10587:SF125">
    <property type="entry name" value="POLYSACCHARIDE DEACETYLASE YHEN-RELATED"/>
    <property type="match status" value="1"/>
</dbReference>
<evidence type="ECO:0000313" key="3">
    <source>
        <dbReference type="EMBL" id="MBC5663604.1"/>
    </source>
</evidence>
<keyword evidence="1" id="KW-0812">Transmembrane</keyword>
<comment type="caution">
    <text evidence="3">The sequence shown here is derived from an EMBL/GenBank/DDBJ whole genome shotgun (WGS) entry which is preliminary data.</text>
</comment>
<dbReference type="PROSITE" id="PS51677">
    <property type="entry name" value="NODB"/>
    <property type="match status" value="1"/>
</dbReference>